<keyword evidence="12" id="KW-1185">Reference proteome</keyword>
<dbReference type="NCBIfam" id="NF002077">
    <property type="entry name" value="PRK00913.2-4"/>
    <property type="match status" value="1"/>
</dbReference>
<keyword evidence="4 9" id="KW-0031">Aminopeptidase</keyword>
<feature type="active site" evidence="9">
    <location>
        <position position="355"/>
    </location>
</feature>
<dbReference type="InterPro" id="IPR023042">
    <property type="entry name" value="Peptidase_M17_leu_NH2_pept"/>
</dbReference>
<evidence type="ECO:0000256" key="5">
    <source>
        <dbReference type="ARBA" id="ARBA00022670"/>
    </source>
</evidence>
<dbReference type="HAMAP" id="MF_00181">
    <property type="entry name" value="Cytosol_peptidase_M17"/>
    <property type="match status" value="1"/>
</dbReference>
<dbReference type="GO" id="GO:0030145">
    <property type="term" value="F:manganese ion binding"/>
    <property type="evidence" value="ECO:0007669"/>
    <property type="project" value="UniProtKB-UniRule"/>
</dbReference>
<evidence type="ECO:0000256" key="8">
    <source>
        <dbReference type="ARBA" id="ARBA00023211"/>
    </source>
</evidence>
<dbReference type="GO" id="GO:0006508">
    <property type="term" value="P:proteolysis"/>
    <property type="evidence" value="ECO:0007669"/>
    <property type="project" value="UniProtKB-KW"/>
</dbReference>
<feature type="binding site" evidence="9">
    <location>
        <position position="274"/>
    </location>
    <ligand>
        <name>Mn(2+)</name>
        <dbReference type="ChEBI" id="CHEBI:29035"/>
        <label>1</label>
    </ligand>
</feature>
<dbReference type="InterPro" id="IPR043472">
    <property type="entry name" value="Macro_dom-like"/>
</dbReference>
<comment type="cofactor">
    <cofactor evidence="9">
        <name>Mn(2+)</name>
        <dbReference type="ChEBI" id="CHEBI:29035"/>
    </cofactor>
    <text evidence="9">Binds 2 manganese ions per subunit.</text>
</comment>
<evidence type="ECO:0000313" key="11">
    <source>
        <dbReference type="EMBL" id="NYS60584.1"/>
    </source>
</evidence>
<keyword evidence="6 9" id="KW-0479">Metal-binding</keyword>
<dbReference type="GO" id="GO:0070006">
    <property type="term" value="F:metalloaminopeptidase activity"/>
    <property type="evidence" value="ECO:0007669"/>
    <property type="project" value="InterPro"/>
</dbReference>
<dbReference type="CDD" id="cd00433">
    <property type="entry name" value="Peptidase_M17"/>
    <property type="match status" value="1"/>
</dbReference>
<feature type="binding site" evidence="9">
    <location>
        <position position="353"/>
    </location>
    <ligand>
        <name>Mn(2+)</name>
        <dbReference type="ChEBI" id="CHEBI:29035"/>
        <label>2</label>
    </ligand>
</feature>
<dbReference type="SUPFAM" id="SSF53187">
    <property type="entry name" value="Zn-dependent exopeptidases"/>
    <property type="match status" value="1"/>
</dbReference>
<comment type="function">
    <text evidence="9">Presumably involved in the processing and regular turnover of intracellular proteins. Catalyzes the removal of unsubstituted N-terminal amino acids from various peptides.</text>
</comment>
<evidence type="ECO:0000256" key="9">
    <source>
        <dbReference type="HAMAP-Rule" id="MF_00181"/>
    </source>
</evidence>
<dbReference type="FunFam" id="3.40.630.10:FF:000004">
    <property type="entry name" value="Probable cytosol aminopeptidase"/>
    <property type="match status" value="1"/>
</dbReference>
<keyword evidence="9" id="KW-0963">Cytoplasm</keyword>
<keyword evidence="5 9" id="KW-0645">Protease</keyword>
<comment type="subcellular location">
    <subcellularLocation>
        <location evidence="9">Cytoplasm</location>
    </subcellularLocation>
</comment>
<protein>
    <recommendedName>
        <fullName evidence="9">Probable cytosol aminopeptidase</fullName>
        <ecNumber evidence="9">3.4.11.1</ecNumber>
    </recommendedName>
    <alternativeName>
        <fullName evidence="9">Leucine aminopeptidase</fullName>
        <shortName evidence="9">LAP</shortName>
        <ecNumber evidence="9">3.4.11.10</ecNumber>
    </alternativeName>
    <alternativeName>
        <fullName evidence="9">Leucyl aminopeptidase</fullName>
    </alternativeName>
</protein>
<dbReference type="PANTHER" id="PTHR11963">
    <property type="entry name" value="LEUCINE AMINOPEPTIDASE-RELATED"/>
    <property type="match status" value="1"/>
</dbReference>
<dbReference type="EC" id="3.4.11.1" evidence="9"/>
<dbReference type="AlphaFoldDB" id="A0A7Z0LKB9"/>
<dbReference type="EMBL" id="JACCDF010000005">
    <property type="protein sequence ID" value="NYS60584.1"/>
    <property type="molecule type" value="Genomic_DNA"/>
</dbReference>
<dbReference type="PROSITE" id="PS00631">
    <property type="entry name" value="CYTOSOL_AP"/>
    <property type="match status" value="1"/>
</dbReference>
<dbReference type="SUPFAM" id="SSF52949">
    <property type="entry name" value="Macro domain-like"/>
    <property type="match status" value="1"/>
</dbReference>
<dbReference type="Pfam" id="PF00883">
    <property type="entry name" value="Peptidase_M17"/>
    <property type="match status" value="1"/>
</dbReference>
<dbReference type="RefSeq" id="WP_179929922.1">
    <property type="nucleotide sequence ID" value="NZ_JACCDF010000005.1"/>
</dbReference>
<evidence type="ECO:0000256" key="7">
    <source>
        <dbReference type="ARBA" id="ARBA00022801"/>
    </source>
</evidence>
<comment type="similarity">
    <text evidence="3 9">Belongs to the peptidase M17 family.</text>
</comment>
<dbReference type="PANTHER" id="PTHR11963:SF23">
    <property type="entry name" value="CYTOSOL AMINOPEPTIDASE"/>
    <property type="match status" value="1"/>
</dbReference>
<dbReference type="InterPro" id="IPR011356">
    <property type="entry name" value="Leucine_aapep/pepB"/>
</dbReference>
<keyword evidence="8 9" id="KW-0464">Manganese</keyword>
<dbReference type="InterPro" id="IPR000819">
    <property type="entry name" value="Peptidase_M17_C"/>
</dbReference>
<dbReference type="PRINTS" id="PR00481">
    <property type="entry name" value="LAMNOPPTDASE"/>
</dbReference>
<evidence type="ECO:0000256" key="3">
    <source>
        <dbReference type="ARBA" id="ARBA00009528"/>
    </source>
</evidence>
<dbReference type="InterPro" id="IPR008283">
    <property type="entry name" value="Peptidase_M17_N"/>
</dbReference>
<comment type="catalytic activity">
    <reaction evidence="2 9">
        <text>Release of an N-terminal amino acid, preferentially leucine, but not glutamic or aspartic acids.</text>
        <dbReference type="EC" id="3.4.11.10"/>
    </reaction>
</comment>
<dbReference type="NCBIfam" id="NF002074">
    <property type="entry name" value="PRK00913.1-4"/>
    <property type="match status" value="1"/>
</dbReference>
<comment type="caution">
    <text evidence="11">The sequence shown here is derived from an EMBL/GenBank/DDBJ whole genome shotgun (WGS) entry which is preliminary data.</text>
</comment>
<reference evidence="11 12" key="1">
    <citation type="journal article" date="2015" name="Int. J. Syst. Evol. Microbiol.">
        <title>Halomonas salicampi sp. nov., a halotolerant and alkalitolerant bacterium isolated from a saltern soil.</title>
        <authorList>
            <person name="Lee J.C."/>
            <person name="Kim Y.S."/>
            <person name="Yun B.S."/>
            <person name="Whang K.S."/>
        </authorList>
    </citation>
    <scope>NUCLEOTIDE SEQUENCE [LARGE SCALE GENOMIC DNA]</scope>
    <source>
        <strain evidence="11 12">BH103</strain>
    </source>
</reference>
<feature type="active site" evidence="9">
    <location>
        <position position="281"/>
    </location>
</feature>
<dbReference type="GO" id="GO:0005737">
    <property type="term" value="C:cytoplasm"/>
    <property type="evidence" value="ECO:0007669"/>
    <property type="project" value="UniProtKB-SubCell"/>
</dbReference>
<feature type="binding site" evidence="9">
    <location>
        <position position="292"/>
    </location>
    <ligand>
        <name>Mn(2+)</name>
        <dbReference type="ChEBI" id="CHEBI:29035"/>
        <label>2</label>
    </ligand>
</feature>
<evidence type="ECO:0000259" key="10">
    <source>
        <dbReference type="PROSITE" id="PS00631"/>
    </source>
</evidence>
<evidence type="ECO:0000256" key="6">
    <source>
        <dbReference type="ARBA" id="ARBA00022723"/>
    </source>
</evidence>
<keyword evidence="7 9" id="KW-0378">Hydrolase</keyword>
<dbReference type="Pfam" id="PF02789">
    <property type="entry name" value="Peptidase_M17_N"/>
    <property type="match status" value="1"/>
</dbReference>
<dbReference type="EC" id="3.4.11.10" evidence="9"/>
<proteinExistence type="inferred from homology"/>
<feature type="binding site" evidence="9">
    <location>
        <position position="274"/>
    </location>
    <ligand>
        <name>Mn(2+)</name>
        <dbReference type="ChEBI" id="CHEBI:29035"/>
        <label>2</label>
    </ligand>
</feature>
<evidence type="ECO:0000256" key="1">
    <source>
        <dbReference type="ARBA" id="ARBA00000135"/>
    </source>
</evidence>
<organism evidence="11 12">
    <name type="scientific">Vreelandella salicampi</name>
    <dbReference type="NCBI Taxonomy" id="1449798"/>
    <lineage>
        <taxon>Bacteria</taxon>
        <taxon>Pseudomonadati</taxon>
        <taxon>Pseudomonadota</taxon>
        <taxon>Gammaproteobacteria</taxon>
        <taxon>Oceanospirillales</taxon>
        <taxon>Halomonadaceae</taxon>
        <taxon>Vreelandella</taxon>
    </lineage>
</organism>
<feature type="binding site" evidence="9">
    <location>
        <position position="269"/>
    </location>
    <ligand>
        <name>Mn(2+)</name>
        <dbReference type="ChEBI" id="CHEBI:29035"/>
        <label>2</label>
    </ligand>
</feature>
<evidence type="ECO:0000256" key="2">
    <source>
        <dbReference type="ARBA" id="ARBA00000967"/>
    </source>
</evidence>
<gene>
    <name evidence="9" type="primary">pepA</name>
    <name evidence="11" type="ORF">HZS81_07395</name>
</gene>
<feature type="binding site" evidence="9">
    <location>
        <position position="351"/>
    </location>
    <ligand>
        <name>Mn(2+)</name>
        <dbReference type="ChEBI" id="CHEBI:29035"/>
        <label>1</label>
    </ligand>
</feature>
<feature type="domain" description="Cytosol aminopeptidase" evidence="10">
    <location>
        <begin position="349"/>
        <end position="356"/>
    </location>
</feature>
<comment type="catalytic activity">
    <reaction evidence="1 9">
        <text>Release of an N-terminal amino acid, Xaa-|-Yaa-, in which Xaa is preferably Leu, but may be other amino acids including Pro although not Arg or Lys, and Yaa may be Pro. Amino acid amides and methyl esters are also readily hydrolyzed, but rates on arylamides are exceedingly low.</text>
        <dbReference type="EC" id="3.4.11.1"/>
    </reaction>
</comment>
<accession>A0A7Z0LKB9</accession>
<evidence type="ECO:0000256" key="4">
    <source>
        <dbReference type="ARBA" id="ARBA00022438"/>
    </source>
</evidence>
<dbReference type="Proteomes" id="UP000586119">
    <property type="component" value="Unassembled WGS sequence"/>
</dbReference>
<feature type="binding site" evidence="9">
    <location>
        <position position="353"/>
    </location>
    <ligand>
        <name>Mn(2+)</name>
        <dbReference type="ChEBI" id="CHEBI:29035"/>
        <label>1</label>
    </ligand>
</feature>
<dbReference type="Gene3D" id="3.40.630.10">
    <property type="entry name" value="Zn peptidases"/>
    <property type="match status" value="1"/>
</dbReference>
<dbReference type="Gene3D" id="3.40.220.10">
    <property type="entry name" value="Leucine Aminopeptidase, subunit E, domain 1"/>
    <property type="match status" value="1"/>
</dbReference>
<evidence type="ECO:0000313" key="12">
    <source>
        <dbReference type="Proteomes" id="UP000586119"/>
    </source>
</evidence>
<sequence>MEFSVQTANPAKVETACLIVPIFKDSELLPAVAKLDDASERLIGQLLERGDFDAALGNVQLIPFAPGLGTERLLLVGLGERKKCQEAAFLKALDAAFTALVALPLDETGITFTDVPLEDRDGAWKARKTLEAAERALYRFDQFKSTPAPKPALQTLTLLLSDADEANAVKEGARVGAAIGDGINFTRTLGNLPGNVCTPRYLAEQAETLASDSKGALTADILDEDALEKLGAGSLLSVGRGSREPSRLIVMKYQGAEDPKEAPHVLVGKGITFDTGGISLKPGEGMDEMKFDMGGAASVFGTVKAVLGIKPKLNLVFIVAAAENMPDGAATKPGDIIKTLKGLTVEVLNTDAEGRLVLCDALTYAERFEPASVVDIATLTGACIIGLGHHATGLLSNDDDLALDLLEAGDTAWDRAWHLPLWDEYQEQLDSNFADLANIGGRPAGTITAACFLSRFADHFPWAHLDIAGTAWHSGKQKGSTGRPVGLLTQYLLDRETDAQVENSDS</sequence>
<name>A0A7Z0LKB9_9GAMM</name>